<keyword evidence="2" id="KW-1185">Reference proteome</keyword>
<dbReference type="OrthoDB" id="6449842at2759"/>
<comment type="caution">
    <text evidence="1">The sequence shown here is derived from an EMBL/GenBank/DDBJ whole genome shotgun (WGS) entry which is preliminary data.</text>
</comment>
<dbReference type="EMBL" id="BGPR01195032">
    <property type="protein sequence ID" value="GBN02056.1"/>
    <property type="molecule type" value="Genomic_DNA"/>
</dbReference>
<reference evidence="1 2" key="1">
    <citation type="journal article" date="2019" name="Sci. Rep.">
        <title>Orb-weaving spider Araneus ventricosus genome elucidates the spidroin gene catalogue.</title>
        <authorList>
            <person name="Kono N."/>
            <person name="Nakamura H."/>
            <person name="Ohtoshi R."/>
            <person name="Moran D.A.P."/>
            <person name="Shinohara A."/>
            <person name="Yoshida Y."/>
            <person name="Fujiwara M."/>
            <person name="Mori M."/>
            <person name="Tomita M."/>
            <person name="Arakawa K."/>
        </authorList>
    </citation>
    <scope>NUCLEOTIDE SEQUENCE [LARGE SCALE GENOMIC DNA]</scope>
</reference>
<name>A0A4Y2KJY7_ARAVE</name>
<proteinExistence type="predicted"/>
<organism evidence="1 2">
    <name type="scientific">Araneus ventricosus</name>
    <name type="common">Orbweaver spider</name>
    <name type="synonym">Epeira ventricosa</name>
    <dbReference type="NCBI Taxonomy" id="182803"/>
    <lineage>
        <taxon>Eukaryota</taxon>
        <taxon>Metazoa</taxon>
        <taxon>Ecdysozoa</taxon>
        <taxon>Arthropoda</taxon>
        <taxon>Chelicerata</taxon>
        <taxon>Arachnida</taxon>
        <taxon>Araneae</taxon>
        <taxon>Araneomorphae</taxon>
        <taxon>Entelegynae</taxon>
        <taxon>Araneoidea</taxon>
        <taxon>Araneidae</taxon>
        <taxon>Araneus</taxon>
    </lineage>
</organism>
<gene>
    <name evidence="1" type="ORF">AVEN_185248_1</name>
</gene>
<evidence type="ECO:0000313" key="2">
    <source>
        <dbReference type="Proteomes" id="UP000499080"/>
    </source>
</evidence>
<protein>
    <submittedName>
        <fullName evidence="1">Uncharacterized protein</fullName>
    </submittedName>
</protein>
<sequence>MKGKSIIFEKFFRSIRNDGKPLLDEEEASVASSVFDFAWNEINEDPEHSDYESDDSDTDSFDERAEEAIIKVERVAEVFKKSSQAKDNFLRSFYHWAAHCKKAIQSLRD</sequence>
<feature type="non-terminal residue" evidence="1">
    <location>
        <position position="109"/>
    </location>
</feature>
<evidence type="ECO:0000313" key="1">
    <source>
        <dbReference type="EMBL" id="GBN02056.1"/>
    </source>
</evidence>
<accession>A0A4Y2KJY7</accession>
<dbReference type="Proteomes" id="UP000499080">
    <property type="component" value="Unassembled WGS sequence"/>
</dbReference>
<dbReference type="AlphaFoldDB" id="A0A4Y2KJY7"/>